<feature type="compositionally biased region" description="Polar residues" evidence="1">
    <location>
        <begin position="1"/>
        <end position="11"/>
    </location>
</feature>
<proteinExistence type="predicted"/>
<keyword evidence="3" id="KW-1185">Reference proteome</keyword>
<comment type="caution">
    <text evidence="2">The sequence shown here is derived from an EMBL/GenBank/DDBJ whole genome shotgun (WGS) entry which is preliminary data.</text>
</comment>
<name>A0ABW1SAF4_9PROT</name>
<accession>A0ABW1SAF4</accession>
<dbReference type="EMBL" id="JBHSSW010000012">
    <property type="protein sequence ID" value="MFC6198497.1"/>
    <property type="molecule type" value="Genomic_DNA"/>
</dbReference>
<dbReference type="Proteomes" id="UP001596303">
    <property type="component" value="Unassembled WGS sequence"/>
</dbReference>
<gene>
    <name evidence="2" type="ORF">ACFQDM_10415</name>
</gene>
<protein>
    <submittedName>
        <fullName evidence="2">Uncharacterized protein</fullName>
    </submittedName>
</protein>
<dbReference type="RefSeq" id="WP_377378758.1">
    <property type="nucleotide sequence ID" value="NZ_JBHSSW010000012.1"/>
</dbReference>
<feature type="region of interest" description="Disordered" evidence="1">
    <location>
        <begin position="1"/>
        <end position="22"/>
    </location>
</feature>
<organism evidence="2 3">
    <name type="scientific">Ponticaulis profundi</name>
    <dbReference type="NCBI Taxonomy" id="2665222"/>
    <lineage>
        <taxon>Bacteria</taxon>
        <taxon>Pseudomonadati</taxon>
        <taxon>Pseudomonadota</taxon>
        <taxon>Alphaproteobacteria</taxon>
        <taxon>Hyphomonadales</taxon>
        <taxon>Hyphomonadaceae</taxon>
        <taxon>Ponticaulis</taxon>
    </lineage>
</organism>
<evidence type="ECO:0000256" key="1">
    <source>
        <dbReference type="SAM" id="MobiDB-lite"/>
    </source>
</evidence>
<sequence>MTGSSITGTSEDSQRIDKPDQCLQVDGMMSGTGIKDLRLMEWMEPEELGLSSALAIEIEDWISRYASIHYRGFKDKDEITAIDQEGLLIAKKVQSECPNRLVRYCSAADLVWMDIP</sequence>
<evidence type="ECO:0000313" key="2">
    <source>
        <dbReference type="EMBL" id="MFC6198497.1"/>
    </source>
</evidence>
<evidence type="ECO:0000313" key="3">
    <source>
        <dbReference type="Proteomes" id="UP001596303"/>
    </source>
</evidence>
<reference evidence="3" key="1">
    <citation type="journal article" date="2019" name="Int. J. Syst. Evol. Microbiol.">
        <title>The Global Catalogue of Microorganisms (GCM) 10K type strain sequencing project: providing services to taxonomists for standard genome sequencing and annotation.</title>
        <authorList>
            <consortium name="The Broad Institute Genomics Platform"/>
            <consortium name="The Broad Institute Genome Sequencing Center for Infectious Disease"/>
            <person name="Wu L."/>
            <person name="Ma J."/>
        </authorList>
    </citation>
    <scope>NUCLEOTIDE SEQUENCE [LARGE SCALE GENOMIC DNA]</scope>
    <source>
        <strain evidence="3">CGMCC-1.15741</strain>
    </source>
</reference>